<dbReference type="Proteomes" id="UP000321577">
    <property type="component" value="Unassembled WGS sequence"/>
</dbReference>
<feature type="signal peptide" evidence="1">
    <location>
        <begin position="1"/>
        <end position="20"/>
    </location>
</feature>
<comment type="caution">
    <text evidence="2">The sequence shown here is derived from an EMBL/GenBank/DDBJ whole genome shotgun (WGS) entry which is preliminary data.</text>
</comment>
<keyword evidence="3" id="KW-1185">Reference proteome</keyword>
<name>A0A512MB03_9BACT</name>
<dbReference type="OrthoDB" id="5540942at2"/>
<feature type="chain" id="PRO_5021953200" description="Nuclear transport factor 2 family protein" evidence="1">
    <location>
        <begin position="21"/>
        <end position="151"/>
    </location>
</feature>
<evidence type="ECO:0000256" key="1">
    <source>
        <dbReference type="SAM" id="SignalP"/>
    </source>
</evidence>
<dbReference type="EMBL" id="BKAG01000022">
    <property type="protein sequence ID" value="GEP43898.1"/>
    <property type="molecule type" value="Genomic_DNA"/>
</dbReference>
<gene>
    <name evidence="2" type="ORF">BGE01nite_31890</name>
</gene>
<accession>A0A512MB03</accession>
<dbReference type="AlphaFoldDB" id="A0A512MB03"/>
<evidence type="ECO:0000313" key="2">
    <source>
        <dbReference type="EMBL" id="GEP43898.1"/>
    </source>
</evidence>
<organism evidence="2 3">
    <name type="scientific">Brevifollis gellanilyticus</name>
    <dbReference type="NCBI Taxonomy" id="748831"/>
    <lineage>
        <taxon>Bacteria</taxon>
        <taxon>Pseudomonadati</taxon>
        <taxon>Verrucomicrobiota</taxon>
        <taxon>Verrucomicrobiia</taxon>
        <taxon>Verrucomicrobiales</taxon>
        <taxon>Verrucomicrobiaceae</taxon>
    </lineage>
</organism>
<evidence type="ECO:0000313" key="3">
    <source>
        <dbReference type="Proteomes" id="UP000321577"/>
    </source>
</evidence>
<reference evidence="2 3" key="1">
    <citation type="submission" date="2019-07" db="EMBL/GenBank/DDBJ databases">
        <title>Whole genome shotgun sequence of Brevifollis gellanilyticus NBRC 108608.</title>
        <authorList>
            <person name="Hosoyama A."/>
            <person name="Uohara A."/>
            <person name="Ohji S."/>
            <person name="Ichikawa N."/>
        </authorList>
    </citation>
    <scope>NUCLEOTIDE SEQUENCE [LARGE SCALE GENOMIC DNA]</scope>
    <source>
        <strain evidence="2 3">NBRC 108608</strain>
    </source>
</reference>
<keyword evidence="1" id="KW-0732">Signal</keyword>
<protein>
    <recommendedName>
        <fullName evidence="4">Nuclear transport factor 2 family protein</fullName>
    </recommendedName>
</protein>
<evidence type="ECO:0008006" key="4">
    <source>
        <dbReference type="Google" id="ProtNLM"/>
    </source>
</evidence>
<dbReference type="RefSeq" id="WP_146851457.1">
    <property type="nucleotide sequence ID" value="NZ_BKAG01000022.1"/>
</dbReference>
<sequence>MRTCLLALLLAAGSALPASAEDPIIQPGTDLWRDAFDPPFTKPAEVPKDTPLRKQLFDLLRPKIEREAKRKVQFEGSLRAFKNWALFSGETVDADGKSVKFPPMDNTDTVALWLRTREGWRLVDHSTGHSDAFYIIWHEQYGAPKALVGLE</sequence>
<proteinExistence type="predicted"/>